<name>A0A2K9ER97_9FIRM</name>
<keyword evidence="3" id="KW-1185">Reference proteome</keyword>
<dbReference type="RefSeq" id="WP_101302119.1">
    <property type="nucleotide sequence ID" value="NZ_CP025197.1"/>
</dbReference>
<gene>
    <name evidence="2" type="ORF">HVS_10725</name>
</gene>
<accession>A0A2K9ER97</accession>
<feature type="domain" description="DUF362" evidence="1">
    <location>
        <begin position="32"/>
        <end position="235"/>
    </location>
</feature>
<dbReference type="Proteomes" id="UP000233534">
    <property type="component" value="Chromosome"/>
</dbReference>
<dbReference type="AlphaFoldDB" id="A0A2K9ER97"/>
<evidence type="ECO:0000259" key="1">
    <source>
        <dbReference type="Pfam" id="PF04015"/>
    </source>
</evidence>
<reference evidence="2 3" key="1">
    <citation type="submission" date="2017-12" db="EMBL/GenBank/DDBJ databases">
        <title>Complete genome sequence of Herbivorax saccincola GGR1, a novel Cellulosome-producing hydrolytic bacterium in a thermophilic biogas plant, established by Illumina and Nanopore MinION sequencing.</title>
        <authorList>
            <person name="Pechtl A."/>
            <person name="Ruckert C."/>
            <person name="Koeck D.E."/>
            <person name="Maus I."/>
            <person name="Winkler A."/>
            <person name="Kalinowski J."/>
            <person name="Puhler A."/>
            <person name="Schwarz W.W."/>
            <person name="Zverlov V.V."/>
            <person name="Schluter A."/>
            <person name="Liebl W."/>
        </authorList>
    </citation>
    <scope>NUCLEOTIDE SEQUENCE [LARGE SCALE GENOMIC DNA]</scope>
    <source>
        <strain evidence="3">SR1</strain>
    </source>
</reference>
<dbReference type="KEGG" id="hsc:HVS_10725"/>
<protein>
    <recommendedName>
        <fullName evidence="1">DUF362 domain-containing protein</fullName>
    </recommendedName>
</protein>
<proteinExistence type="predicted"/>
<sequence length="249" mass="28332">MVVLEFESYEKTIPEILDKIKAYEILEKQENILIKPNIVNMSPFPITTSPEICGEIIKYIRKHSSAAIIICDGCGEPDYTTLDAFNHLGYKEISDKYDVKLVDLNNVPLKKYTNPNCTVHKEMYLPRLIETHFIISVPVLKAHSLAQITGSMKNMMGLLPPKHYKGRYGIWNKAIFHNRIHESIVDLNKYVSPHLTILDATVGMAEYHLGGAKCSPPVNKIVVGFDAKEVDRKAAELLGFDWRDIKHLR</sequence>
<organism evidence="2 3">
    <name type="scientific">Acetivibrio saccincola</name>
    <dbReference type="NCBI Taxonomy" id="1677857"/>
    <lineage>
        <taxon>Bacteria</taxon>
        <taxon>Bacillati</taxon>
        <taxon>Bacillota</taxon>
        <taxon>Clostridia</taxon>
        <taxon>Eubacteriales</taxon>
        <taxon>Oscillospiraceae</taxon>
        <taxon>Acetivibrio</taxon>
    </lineage>
</organism>
<dbReference type="InterPro" id="IPR007160">
    <property type="entry name" value="DUF362"/>
</dbReference>
<dbReference type="EMBL" id="CP025197">
    <property type="protein sequence ID" value="AUG58040.1"/>
    <property type="molecule type" value="Genomic_DNA"/>
</dbReference>
<evidence type="ECO:0000313" key="3">
    <source>
        <dbReference type="Proteomes" id="UP000233534"/>
    </source>
</evidence>
<evidence type="ECO:0000313" key="2">
    <source>
        <dbReference type="EMBL" id="AUG58040.1"/>
    </source>
</evidence>
<dbReference type="Pfam" id="PF04015">
    <property type="entry name" value="DUF362"/>
    <property type="match status" value="1"/>
</dbReference>